<comment type="pathway">
    <text evidence="4">Cofactor biosynthesis; FAD biosynthesis; FAD from FMN: step 1/1.</text>
</comment>
<evidence type="ECO:0000259" key="18">
    <source>
        <dbReference type="Pfam" id="PF06574"/>
    </source>
</evidence>
<keyword evidence="13" id="KW-0274">FAD</keyword>
<evidence type="ECO:0000256" key="16">
    <source>
        <dbReference type="SAM" id="MobiDB-lite"/>
    </source>
</evidence>
<keyword evidence="9" id="KW-0288">FMN</keyword>
<feature type="domain" description="FAD synthetase" evidence="18">
    <location>
        <begin position="213"/>
        <end position="272"/>
    </location>
</feature>
<keyword evidence="15" id="KW-0809">Transit peptide</keyword>
<keyword evidence="17" id="KW-0472">Membrane</keyword>
<reference evidence="19 20" key="1">
    <citation type="submission" date="2020-09" db="EMBL/GenBank/DDBJ databases">
        <authorList>
            <person name="Ashkenazy H."/>
        </authorList>
    </citation>
    <scope>NUCLEOTIDE SEQUENCE [LARGE SCALE GENOMIC DNA]</scope>
    <source>
        <strain evidence="20">cv. Cdm-0</strain>
    </source>
</reference>
<name>A0A7G2F7Z5_ARATH</name>
<evidence type="ECO:0000313" key="19">
    <source>
        <dbReference type="EMBL" id="CAD5331163.1"/>
    </source>
</evidence>
<dbReference type="FunFam" id="3.40.50.620:FF:000307">
    <property type="entry name" value="FAD synthetase 1, chloroplastic"/>
    <property type="match status" value="1"/>
</dbReference>
<protein>
    <recommendedName>
        <fullName evidence="5">FAD synthase</fullName>
        <ecNumber evidence="5">2.7.7.2</ecNumber>
    </recommendedName>
</protein>
<gene>
    <name evidence="19" type="ORF">AT9943_LOCUS18653</name>
</gene>
<dbReference type="SUPFAM" id="SSF52374">
    <property type="entry name" value="Nucleotidylyl transferase"/>
    <property type="match status" value="1"/>
</dbReference>
<evidence type="ECO:0000256" key="14">
    <source>
        <dbReference type="ARBA" id="ARBA00022840"/>
    </source>
</evidence>
<dbReference type="GO" id="GO:0009507">
    <property type="term" value="C:chloroplast"/>
    <property type="evidence" value="ECO:0007669"/>
    <property type="project" value="UniProtKB-SubCell"/>
</dbReference>
<evidence type="ECO:0000256" key="8">
    <source>
        <dbReference type="ARBA" id="ARBA00022640"/>
    </source>
</evidence>
<dbReference type="Proteomes" id="UP000516314">
    <property type="component" value="Chromosome 5"/>
</dbReference>
<keyword evidence="17" id="KW-1133">Transmembrane helix</keyword>
<dbReference type="GO" id="GO:0003919">
    <property type="term" value="F:FMN adenylyltransferase activity"/>
    <property type="evidence" value="ECO:0007669"/>
    <property type="project" value="UniProtKB-EC"/>
</dbReference>
<keyword evidence="11" id="KW-0548">Nucleotidyltransferase</keyword>
<feature type="transmembrane region" description="Helical" evidence="17">
    <location>
        <begin position="121"/>
        <end position="139"/>
    </location>
</feature>
<dbReference type="Gene3D" id="3.40.50.620">
    <property type="entry name" value="HUPs"/>
    <property type="match status" value="1"/>
</dbReference>
<accession>A0A7G2F7Z5</accession>
<dbReference type="InterPro" id="IPR015864">
    <property type="entry name" value="FAD_synthase"/>
</dbReference>
<evidence type="ECO:0000256" key="4">
    <source>
        <dbReference type="ARBA" id="ARBA00004726"/>
    </source>
</evidence>
<comment type="cofactor">
    <cofactor evidence="1">
        <name>Mg(2+)</name>
        <dbReference type="ChEBI" id="CHEBI:18420"/>
    </cofactor>
</comment>
<sequence>MLCGGSRVLQHLSDHNHHNSIGLGLGFCGAKIVQLSSFFLRPSQAMAKSHHFSRKLRQRMISSFGSHCRTSGEVPILHNCFSQREDDPELPVEGLSPVSGIYLACLFLASSFNFLRKVTPFYSLMGILWLLCGGIVALGKFDALHIGHRELTIQASRIGAPYLLSFVGMAEVLGWEPRAPIVAKCDRQRVLTSWASYCGDRAPEEYEIEFASVRHLTPRQFVEKLSKELRVCGVVAGENYRFGYKASGDASELVRLCEECGITACIINSVMDMKQGSAKRDSGDSKDRGQVSSTRVRQALAAGDMRYVSELLGRAHRLILRVRTQDMPSERMISVPRSSILNLPPGIGIYKACLLLVGDESSVPCTVVVDTSNIHVETEETRHNSMGTLPNHKLWIFRPTMASVSIKETLGGNSKLTWVISWLDSGNDN</sequence>
<keyword evidence="14" id="KW-0067">ATP-binding</keyword>
<feature type="transmembrane region" description="Helical" evidence="17">
    <location>
        <begin position="94"/>
        <end position="115"/>
    </location>
</feature>
<evidence type="ECO:0000256" key="12">
    <source>
        <dbReference type="ARBA" id="ARBA00022741"/>
    </source>
</evidence>
<evidence type="ECO:0000313" key="20">
    <source>
        <dbReference type="Proteomes" id="UP000516314"/>
    </source>
</evidence>
<dbReference type="GO" id="GO:0005524">
    <property type="term" value="F:ATP binding"/>
    <property type="evidence" value="ECO:0007669"/>
    <property type="project" value="UniProtKB-KW"/>
</dbReference>
<evidence type="ECO:0000256" key="7">
    <source>
        <dbReference type="ARBA" id="ARBA00022630"/>
    </source>
</evidence>
<evidence type="ECO:0000256" key="2">
    <source>
        <dbReference type="ARBA" id="ARBA00003316"/>
    </source>
</evidence>
<keyword evidence="10" id="KW-0808">Transferase</keyword>
<evidence type="ECO:0000256" key="5">
    <source>
        <dbReference type="ARBA" id="ARBA00012393"/>
    </source>
</evidence>
<keyword evidence="17" id="KW-0812">Transmembrane</keyword>
<evidence type="ECO:0000256" key="13">
    <source>
        <dbReference type="ARBA" id="ARBA00022827"/>
    </source>
</evidence>
<evidence type="ECO:0000256" key="11">
    <source>
        <dbReference type="ARBA" id="ARBA00022695"/>
    </source>
</evidence>
<dbReference type="EC" id="2.7.7.2" evidence="5"/>
<evidence type="ECO:0000256" key="1">
    <source>
        <dbReference type="ARBA" id="ARBA00001946"/>
    </source>
</evidence>
<evidence type="ECO:0000256" key="15">
    <source>
        <dbReference type="ARBA" id="ARBA00022946"/>
    </source>
</evidence>
<organism evidence="19 20">
    <name type="scientific">Arabidopsis thaliana</name>
    <name type="common">Mouse-ear cress</name>
    <dbReference type="NCBI Taxonomy" id="3702"/>
    <lineage>
        <taxon>Eukaryota</taxon>
        <taxon>Viridiplantae</taxon>
        <taxon>Streptophyta</taxon>
        <taxon>Embryophyta</taxon>
        <taxon>Tracheophyta</taxon>
        <taxon>Spermatophyta</taxon>
        <taxon>Magnoliopsida</taxon>
        <taxon>eudicotyledons</taxon>
        <taxon>Gunneridae</taxon>
        <taxon>Pentapetalae</taxon>
        <taxon>rosids</taxon>
        <taxon>malvids</taxon>
        <taxon>Brassicales</taxon>
        <taxon>Brassicaceae</taxon>
        <taxon>Camelineae</taxon>
        <taxon>Arabidopsis</taxon>
    </lineage>
</organism>
<evidence type="ECO:0000256" key="10">
    <source>
        <dbReference type="ARBA" id="ARBA00022679"/>
    </source>
</evidence>
<dbReference type="GO" id="GO:0009231">
    <property type="term" value="P:riboflavin biosynthetic process"/>
    <property type="evidence" value="ECO:0007669"/>
    <property type="project" value="InterPro"/>
</dbReference>
<dbReference type="Pfam" id="PF06574">
    <property type="entry name" value="FAD_syn"/>
    <property type="match status" value="1"/>
</dbReference>
<comment type="subcellular location">
    <subcellularLocation>
        <location evidence="3">Plastid</location>
        <location evidence="3">Chloroplast</location>
    </subcellularLocation>
</comment>
<feature type="region of interest" description="Disordered" evidence="16">
    <location>
        <begin position="276"/>
        <end position="295"/>
    </location>
</feature>
<keyword evidence="12" id="KW-0547">Nucleotide-binding</keyword>
<dbReference type="AlphaFoldDB" id="A0A7G2F7Z5"/>
<dbReference type="EMBL" id="LR881470">
    <property type="protein sequence ID" value="CAD5331163.1"/>
    <property type="molecule type" value="Genomic_DNA"/>
</dbReference>
<feature type="compositionally biased region" description="Basic and acidic residues" evidence="16">
    <location>
        <begin position="278"/>
        <end position="289"/>
    </location>
</feature>
<keyword evidence="6" id="KW-0150">Chloroplast</keyword>
<evidence type="ECO:0000256" key="6">
    <source>
        <dbReference type="ARBA" id="ARBA00022528"/>
    </source>
</evidence>
<dbReference type="InterPro" id="IPR014729">
    <property type="entry name" value="Rossmann-like_a/b/a_fold"/>
</dbReference>
<evidence type="ECO:0000256" key="3">
    <source>
        <dbReference type="ARBA" id="ARBA00004229"/>
    </source>
</evidence>
<keyword evidence="8" id="KW-0934">Plastid</keyword>
<keyword evidence="7" id="KW-0285">Flavoprotein</keyword>
<comment type="function">
    <text evidence="2">Catalyzes the adenylation of flavin mononucleotide (FMN) to form flavin adenine dinucleotide (FAD) coenzyme.</text>
</comment>
<evidence type="ECO:0000256" key="17">
    <source>
        <dbReference type="SAM" id="Phobius"/>
    </source>
</evidence>
<evidence type="ECO:0000256" key="9">
    <source>
        <dbReference type="ARBA" id="ARBA00022643"/>
    </source>
</evidence>
<proteinExistence type="predicted"/>
<dbReference type="UniPathway" id="UPA00277">
    <property type="reaction ID" value="UER00407"/>
</dbReference>
<dbReference type="GO" id="GO:0006747">
    <property type="term" value="P:FAD biosynthetic process"/>
    <property type="evidence" value="ECO:0007669"/>
    <property type="project" value="UniProtKB-UniPathway"/>
</dbReference>